<evidence type="ECO:0000259" key="2">
    <source>
        <dbReference type="Pfam" id="PF05057"/>
    </source>
</evidence>
<dbReference type="Gene3D" id="3.40.50.1820">
    <property type="entry name" value="alpha/beta hydrolase"/>
    <property type="match status" value="1"/>
</dbReference>
<dbReference type="Proteomes" id="UP000515804">
    <property type="component" value="Chromosome"/>
</dbReference>
<dbReference type="InterPro" id="IPR007751">
    <property type="entry name" value="DUF676_lipase-like"/>
</dbReference>
<dbReference type="KEGG" id="tcn:H9L16_13685"/>
<evidence type="ECO:0000313" key="3">
    <source>
        <dbReference type="EMBL" id="QNN69694.1"/>
    </source>
</evidence>
<organism evidence="3 4">
    <name type="scientific">Thermomonas carbonis</name>
    <dbReference type="NCBI Taxonomy" id="1463158"/>
    <lineage>
        <taxon>Bacteria</taxon>
        <taxon>Pseudomonadati</taxon>
        <taxon>Pseudomonadota</taxon>
        <taxon>Gammaproteobacteria</taxon>
        <taxon>Lysobacterales</taxon>
        <taxon>Lysobacteraceae</taxon>
        <taxon>Thermomonas</taxon>
    </lineage>
</organism>
<dbReference type="InterPro" id="IPR029058">
    <property type="entry name" value="AB_hydrolase_fold"/>
</dbReference>
<gene>
    <name evidence="3" type="ORF">H9L16_13685</name>
</gene>
<protein>
    <submittedName>
        <fullName evidence="3">Alpha/beta hydrolase</fullName>
    </submittedName>
</protein>
<sequence>MVDGNDLRGANRLLVDAVTGTTDLVEAVHASILGWPRRVIGLAPKPDTGGIPGLAYNGVRGIARLAGSGIDRLLRRMPNTRGEMDRHPQREALIAALNGVLGDHLVATDNPLALTATLRMSGRPLVLDRDALAISHPDAGAHLLVMVHGLCMNDLQWQQGQHHHGDTLADELGFQVIHLYYNSGLSIADNGRIFSALLQQLVDAWPVLVERIAILAHSMGGLVSRAAIAAAQADDSRWLRTLDTLVSLGTPHLGAPLERAGDLLQTVLGISAHSAPFTALGGLRSAGIQDLRHGSLLVRHPPLPAHVRAYAVAASTQPPRSDGTAHGSHGDGLVPVASAFGDHEDPALGLGIPDEYRLLVHRTGHIGLLASTKVRKQLRDWLG</sequence>
<keyword evidence="3" id="KW-0378">Hydrolase</keyword>
<evidence type="ECO:0000313" key="4">
    <source>
        <dbReference type="Proteomes" id="UP000515804"/>
    </source>
</evidence>
<dbReference type="RefSeq" id="WP_187552211.1">
    <property type="nucleotide sequence ID" value="NZ_CP060719.1"/>
</dbReference>
<dbReference type="EMBL" id="CP060719">
    <property type="protein sequence ID" value="QNN69694.1"/>
    <property type="molecule type" value="Genomic_DNA"/>
</dbReference>
<keyword evidence="4" id="KW-1185">Reference proteome</keyword>
<name>A0A7G9SPB9_9GAMM</name>
<dbReference type="SUPFAM" id="SSF53474">
    <property type="entry name" value="alpha/beta-Hydrolases"/>
    <property type="match status" value="1"/>
</dbReference>
<evidence type="ECO:0000256" key="1">
    <source>
        <dbReference type="SAM" id="MobiDB-lite"/>
    </source>
</evidence>
<dbReference type="Pfam" id="PF05057">
    <property type="entry name" value="DUF676"/>
    <property type="match status" value="1"/>
</dbReference>
<proteinExistence type="predicted"/>
<dbReference type="AlphaFoldDB" id="A0A7G9SPB9"/>
<reference evidence="3 4" key="1">
    <citation type="submission" date="2020-08" db="EMBL/GenBank/DDBJ databases">
        <title>Genome sequence of Thermomonas carbonis KCTC 42013T.</title>
        <authorList>
            <person name="Hyun D.-W."/>
            <person name="Bae J.-W."/>
        </authorList>
    </citation>
    <scope>NUCLEOTIDE SEQUENCE [LARGE SCALE GENOMIC DNA]</scope>
    <source>
        <strain evidence="3 4">KCTC 42013</strain>
    </source>
</reference>
<feature type="domain" description="DUF676" evidence="2">
    <location>
        <begin position="140"/>
        <end position="260"/>
    </location>
</feature>
<accession>A0A7G9SPB9</accession>
<dbReference type="GO" id="GO:0016787">
    <property type="term" value="F:hydrolase activity"/>
    <property type="evidence" value="ECO:0007669"/>
    <property type="project" value="UniProtKB-KW"/>
</dbReference>
<feature type="region of interest" description="Disordered" evidence="1">
    <location>
        <begin position="313"/>
        <end position="336"/>
    </location>
</feature>